<feature type="region of interest" description="Disordered" evidence="3">
    <location>
        <begin position="369"/>
        <end position="388"/>
    </location>
</feature>
<protein>
    <recommendedName>
        <fullName evidence="4">DDE Tnp4 domain-containing protein</fullName>
    </recommendedName>
</protein>
<gene>
    <name evidence="5" type="ORF">PSANT_02151</name>
</gene>
<keyword evidence="6" id="KW-1185">Reference proteome</keyword>
<dbReference type="GO" id="GO:0046872">
    <property type="term" value="F:metal ion binding"/>
    <property type="evidence" value="ECO:0007669"/>
    <property type="project" value="UniProtKB-KW"/>
</dbReference>
<evidence type="ECO:0000256" key="1">
    <source>
        <dbReference type="ARBA" id="ARBA00001968"/>
    </source>
</evidence>
<feature type="compositionally biased region" description="Polar residues" evidence="3">
    <location>
        <begin position="369"/>
        <end position="379"/>
    </location>
</feature>
<comment type="caution">
    <text evidence="5">The sequence shown here is derived from an EMBL/GenBank/DDBJ whole genome shotgun (WGS) entry which is preliminary data.</text>
</comment>
<dbReference type="EMBL" id="OOIQ01000003">
    <property type="protein sequence ID" value="SPO44466.1"/>
    <property type="molecule type" value="Genomic_DNA"/>
</dbReference>
<dbReference type="RefSeq" id="XP_014658506.1">
    <property type="nucleotide sequence ID" value="XM_014803020.1"/>
</dbReference>
<dbReference type="Proteomes" id="UP000325008">
    <property type="component" value="Unassembled WGS sequence"/>
</dbReference>
<accession>A0A5C3FJY0</accession>
<sequence>MSDSDSSRSSAEEQRHRLHIALLGLVRRPPTKLRPQTYAQISPLLDNVHFKSMFGFTISEFESIHLALRLPDPVRASNNNVVDSKTGLLMLLAWLRGALLRTLEGQFGWGTARTSMIVSYICDRVYLCWGHLLDVMSVRHHMMNPRRLDYYAAAIKRKTKMPGFWGAIDGTVRPIAMPDKGEKFTYNGHKRLHALKWQFISTPDGLIFLNGPYDGNRHNARMVIESLLVQWAEVNAKGEDGEQRYLYGDQAYGTSAAIISPFRGNLIDSRQEAFNRIMSKYQTTVEWSIGMVSMQWRRLRDKQWQRTGLIQVGKDFAVSTILWNARTCLVGNQISISMGCNPPTIEEYFAGLRVQQRFVLPDPTILDSGINSETHTNSSDEAEIEEGL</sequence>
<organism evidence="5 6">
    <name type="scientific">Pseudozyma antarctica</name>
    <name type="common">Yeast</name>
    <name type="synonym">Candida antarctica</name>
    <dbReference type="NCBI Taxonomy" id="84753"/>
    <lineage>
        <taxon>Eukaryota</taxon>
        <taxon>Fungi</taxon>
        <taxon>Dikarya</taxon>
        <taxon>Basidiomycota</taxon>
        <taxon>Ustilaginomycotina</taxon>
        <taxon>Ustilaginomycetes</taxon>
        <taxon>Ustilaginales</taxon>
        <taxon>Ustilaginaceae</taxon>
        <taxon>Moesziomyces</taxon>
    </lineage>
</organism>
<proteinExistence type="predicted"/>
<dbReference type="AlphaFoldDB" id="A0A5C3FJY0"/>
<evidence type="ECO:0000256" key="3">
    <source>
        <dbReference type="SAM" id="MobiDB-lite"/>
    </source>
</evidence>
<feature type="domain" description="DDE Tnp4" evidence="4">
    <location>
        <begin position="168"/>
        <end position="301"/>
    </location>
</feature>
<dbReference type="InterPro" id="IPR027806">
    <property type="entry name" value="HARBI1_dom"/>
</dbReference>
<evidence type="ECO:0000313" key="6">
    <source>
        <dbReference type="Proteomes" id="UP000325008"/>
    </source>
</evidence>
<comment type="cofactor">
    <cofactor evidence="1">
        <name>a divalent metal cation</name>
        <dbReference type="ChEBI" id="CHEBI:60240"/>
    </cofactor>
</comment>
<dbReference type="Pfam" id="PF13359">
    <property type="entry name" value="DDE_Tnp_4"/>
    <property type="match status" value="1"/>
</dbReference>
<evidence type="ECO:0000313" key="5">
    <source>
        <dbReference type="EMBL" id="SPO44466.1"/>
    </source>
</evidence>
<evidence type="ECO:0000259" key="4">
    <source>
        <dbReference type="Pfam" id="PF13359"/>
    </source>
</evidence>
<dbReference type="OrthoDB" id="2556306at2759"/>
<reference evidence="5" key="1">
    <citation type="submission" date="2018-03" db="EMBL/GenBank/DDBJ databases">
        <authorList>
            <person name="Guldener U."/>
        </authorList>
    </citation>
    <scope>NUCLEOTIDE SEQUENCE [LARGE SCALE GENOMIC DNA]</scope>
    <source>
        <strain evidence="5">ATCC34888</strain>
    </source>
</reference>
<keyword evidence="2" id="KW-0479">Metal-binding</keyword>
<evidence type="ECO:0000256" key="2">
    <source>
        <dbReference type="ARBA" id="ARBA00022723"/>
    </source>
</evidence>
<name>A0A5C3FJY0_PSEA2</name>